<dbReference type="STRING" id="1219058.AOA14_01300"/>
<dbReference type="RefSeq" id="WP_062902943.1">
    <property type="nucleotide sequence ID" value="NZ_CP013342.1"/>
</dbReference>
<dbReference type="KEGG" id="ster:AOA14_01300"/>
<reference evidence="2" key="1">
    <citation type="submission" date="2015-11" db="EMBL/GenBank/DDBJ databases">
        <title>Complete genome sequence of a polyethylene glycol-degrading strain Sphingopyxis terrae strain 203-1 (NBRC 15098).</title>
        <authorList>
            <person name="Yoshiyuki O."/>
            <person name="Shouta N."/>
            <person name="Nagata Y."/>
            <person name="Numata M."/>
            <person name="Tsuchikane K."/>
            <person name="Hosoyama A."/>
            <person name="Yamazoe A."/>
            <person name="Tsuda M."/>
            <person name="Fujita N."/>
            <person name="Kawai F."/>
        </authorList>
    </citation>
    <scope>NUCLEOTIDE SEQUENCE [LARGE SCALE GENOMIC DNA]</scope>
    <source>
        <strain evidence="2">203-1</strain>
    </source>
</reference>
<accession>A0A142VTX1</accession>
<sequence>MSDFYPLVDQDFVDRFNTALTALGSSASIAVTTLPTDGTVFELLDDESDFLILVPSNATPEIVSLTYRLYEIGVRQGRCAGEALAWSKLRSLIGAAECGPQSPP</sequence>
<protein>
    <submittedName>
        <fullName evidence="1">Uncharacterized protein</fullName>
    </submittedName>
</protein>
<dbReference type="AlphaFoldDB" id="A0A142VTX1"/>
<reference evidence="1 2" key="2">
    <citation type="journal article" date="2016" name="Genome Announc.">
        <title>Complete Genome Sequence of Sphingopyxis terrae Strain 203-1 (NBRC 111660), a Polyethylene Glycol Degrader.</title>
        <authorList>
            <person name="Ohtsubo Y."/>
            <person name="Nonoyama S."/>
            <person name="Nagata Y."/>
            <person name="Numata M."/>
            <person name="Tsuchikane K."/>
            <person name="Hosoyama A."/>
            <person name="Yamazoe A."/>
            <person name="Tsuda M."/>
            <person name="Fujita N."/>
            <person name="Kawai F."/>
        </authorList>
    </citation>
    <scope>NUCLEOTIDE SEQUENCE [LARGE SCALE GENOMIC DNA]</scope>
    <source>
        <strain evidence="1 2">203-1</strain>
    </source>
</reference>
<proteinExistence type="predicted"/>
<dbReference type="EMBL" id="CP013342">
    <property type="protein sequence ID" value="AMU93236.1"/>
    <property type="molecule type" value="Genomic_DNA"/>
</dbReference>
<evidence type="ECO:0000313" key="1">
    <source>
        <dbReference type="EMBL" id="AMU93236.1"/>
    </source>
</evidence>
<name>A0A142VTX1_9SPHN</name>
<organism evidence="1 2">
    <name type="scientific">Sphingopyxis terrae subsp. terrae NBRC 15098</name>
    <dbReference type="NCBI Taxonomy" id="1219058"/>
    <lineage>
        <taxon>Bacteria</taxon>
        <taxon>Pseudomonadati</taxon>
        <taxon>Pseudomonadota</taxon>
        <taxon>Alphaproteobacteria</taxon>
        <taxon>Sphingomonadales</taxon>
        <taxon>Sphingomonadaceae</taxon>
        <taxon>Sphingopyxis</taxon>
    </lineage>
</organism>
<gene>
    <name evidence="1" type="ORF">AOA14_01300</name>
</gene>
<evidence type="ECO:0000313" key="2">
    <source>
        <dbReference type="Proteomes" id="UP000076234"/>
    </source>
</evidence>
<dbReference type="Proteomes" id="UP000076234">
    <property type="component" value="Chromosome"/>
</dbReference>